<evidence type="ECO:0000256" key="11">
    <source>
        <dbReference type="PIRSR" id="PIRSR006247-1"/>
    </source>
</evidence>
<gene>
    <name evidence="13" type="ORF">KAJ83_18025</name>
</gene>
<feature type="transmembrane region" description="Helical" evidence="12">
    <location>
        <begin position="133"/>
        <end position="157"/>
    </location>
</feature>
<organism evidence="13 14">
    <name type="scientific">Marivibrio halodurans</name>
    <dbReference type="NCBI Taxonomy" id="2039722"/>
    <lineage>
        <taxon>Bacteria</taxon>
        <taxon>Pseudomonadati</taxon>
        <taxon>Pseudomonadota</taxon>
        <taxon>Alphaproteobacteria</taxon>
        <taxon>Rhodospirillales</taxon>
        <taxon>Rhodospirillaceae</taxon>
        <taxon>Marivibrio</taxon>
    </lineage>
</organism>
<feature type="transmembrane region" description="Helical" evidence="12">
    <location>
        <begin position="178"/>
        <end position="201"/>
    </location>
</feature>
<keyword evidence="4 10" id="KW-0633">Potassium transport</keyword>
<dbReference type="Proteomes" id="UP000672602">
    <property type="component" value="Unassembled WGS sequence"/>
</dbReference>
<dbReference type="GO" id="GO:0005886">
    <property type="term" value="C:plasma membrane"/>
    <property type="evidence" value="ECO:0007669"/>
    <property type="project" value="UniProtKB-SubCell"/>
</dbReference>
<feature type="binding site" evidence="11">
    <location>
        <position position="112"/>
    </location>
    <ligand>
        <name>K(+)</name>
        <dbReference type="ChEBI" id="CHEBI:29103"/>
    </ligand>
</feature>
<feature type="binding site" evidence="11">
    <location>
        <position position="432"/>
    </location>
    <ligand>
        <name>K(+)</name>
        <dbReference type="ChEBI" id="CHEBI:29103"/>
    </ligand>
</feature>
<keyword evidence="5 12" id="KW-0812">Transmembrane</keyword>
<evidence type="ECO:0000256" key="5">
    <source>
        <dbReference type="ARBA" id="ARBA00022692"/>
    </source>
</evidence>
<comment type="subcellular location">
    <subcellularLocation>
        <location evidence="10">Cell inner membrane</location>
        <topology evidence="10">Multi-pass membrane protein</topology>
    </subcellularLocation>
    <subcellularLocation>
        <location evidence="1">Cell membrane</location>
        <topology evidence="1">Multi-pass membrane protein</topology>
    </subcellularLocation>
</comment>
<evidence type="ECO:0000256" key="10">
    <source>
        <dbReference type="PIRNR" id="PIRNR006247"/>
    </source>
</evidence>
<dbReference type="PIRSF" id="PIRSF006247">
    <property type="entry name" value="TrkH"/>
    <property type="match status" value="1"/>
</dbReference>
<keyword evidence="6 10" id="KW-0630">Potassium</keyword>
<dbReference type="InterPro" id="IPR003445">
    <property type="entry name" value="Cat_transpt"/>
</dbReference>
<feature type="transmembrane region" description="Helical" evidence="12">
    <location>
        <begin position="270"/>
        <end position="291"/>
    </location>
</feature>
<evidence type="ECO:0000313" key="13">
    <source>
        <dbReference type="EMBL" id="MBP5858923.1"/>
    </source>
</evidence>
<keyword evidence="9 10" id="KW-0472">Membrane</keyword>
<evidence type="ECO:0000256" key="12">
    <source>
        <dbReference type="SAM" id="Phobius"/>
    </source>
</evidence>
<evidence type="ECO:0000256" key="3">
    <source>
        <dbReference type="ARBA" id="ARBA00022475"/>
    </source>
</evidence>
<comment type="similarity">
    <text evidence="10">Belongs to the TrkH potassium transport family.</text>
</comment>
<dbReference type="GO" id="GO:0015379">
    <property type="term" value="F:potassium:chloride symporter activity"/>
    <property type="evidence" value="ECO:0007669"/>
    <property type="project" value="InterPro"/>
</dbReference>
<feature type="transmembrane region" description="Helical" evidence="12">
    <location>
        <begin position="390"/>
        <end position="415"/>
    </location>
</feature>
<keyword evidence="11" id="KW-0479">Metal-binding</keyword>
<dbReference type="EMBL" id="JAGMWN010000013">
    <property type="protein sequence ID" value="MBP5858923.1"/>
    <property type="molecule type" value="Genomic_DNA"/>
</dbReference>
<evidence type="ECO:0000256" key="4">
    <source>
        <dbReference type="ARBA" id="ARBA00022538"/>
    </source>
</evidence>
<sequence length="483" mass="51052">MPDIRPVLFILGFLLLALGLVMLPSAAVDGWHGRPDAQVFLASSALTCFAGGLCIATTRQNRIKLRLREAFLLTNAAWMVLPLFAAIPFVVGANDMNLADSVFEAISGLTTTGSTVISGLAEAPPGLLLWRSMLQWIGGIGIIVMGIAILPFLEVGGMQLFRLESSDRSEKVVPRARSLILSILGVYLLLTVLCISAYALLGMGWFDAVNHAMTTVSTGGFSTYDSSFGHFRSPAIVWTAVLFMLLGATTFPLLIQLLRRDPAPLLSDAQVRAMLGLLAAATAACVLWRLAREPGLDVATAITDAAFNLTSVVTTTGFANTDYQAWGGLPVLLFFLLTFVGGCSGSTSGGFKMFRLIVLVRTGWLSLAKLIQPNAVLFARYQGQPISDQLTAAVLGFAALWVGSWLFIAVALSAAGLDLVSSLTGAATALANVGPGLGAEIGPAGNFATVPDAAKWVLSAGMLLGRLEMMTLLVLLLPSFWRG</sequence>
<feature type="transmembrane region" description="Helical" evidence="12">
    <location>
        <begin position="331"/>
        <end position="351"/>
    </location>
</feature>
<keyword evidence="2 10" id="KW-0813">Transport</keyword>
<evidence type="ECO:0000256" key="9">
    <source>
        <dbReference type="ARBA" id="ARBA00023136"/>
    </source>
</evidence>
<evidence type="ECO:0000256" key="6">
    <source>
        <dbReference type="ARBA" id="ARBA00022958"/>
    </source>
</evidence>
<dbReference type="PANTHER" id="PTHR32024:SF3">
    <property type="entry name" value="TRK SYSTEM POTASSIUM UPTAKE PROTEIN"/>
    <property type="match status" value="1"/>
</dbReference>
<dbReference type="InterPro" id="IPR004772">
    <property type="entry name" value="TrkH"/>
</dbReference>
<reference evidence="13" key="1">
    <citation type="submission" date="2021-04" db="EMBL/GenBank/DDBJ databases">
        <authorList>
            <person name="Zhang D.-C."/>
        </authorList>
    </citation>
    <scope>NUCLEOTIDE SEQUENCE</scope>
    <source>
        <strain evidence="13">CGMCC 1.15697</strain>
    </source>
</reference>
<keyword evidence="3 10" id="KW-1003">Cell membrane</keyword>
<evidence type="ECO:0000256" key="7">
    <source>
        <dbReference type="ARBA" id="ARBA00022989"/>
    </source>
</evidence>
<keyword evidence="8 10" id="KW-0406">Ion transport</keyword>
<comment type="function">
    <text evidence="10">Low-affinity potassium transport system. Interacts with Trk system potassium uptake protein TrkA.</text>
</comment>
<evidence type="ECO:0000313" key="14">
    <source>
        <dbReference type="Proteomes" id="UP000672602"/>
    </source>
</evidence>
<feature type="binding site" evidence="11">
    <location>
        <position position="315"/>
    </location>
    <ligand>
        <name>K(+)</name>
        <dbReference type="ChEBI" id="CHEBI:29103"/>
    </ligand>
</feature>
<keyword evidence="10" id="KW-0997">Cell inner membrane</keyword>
<dbReference type="GO" id="GO:0046872">
    <property type="term" value="F:metal ion binding"/>
    <property type="evidence" value="ECO:0007669"/>
    <property type="project" value="UniProtKB-KW"/>
</dbReference>
<keyword evidence="7 12" id="KW-1133">Transmembrane helix</keyword>
<evidence type="ECO:0000256" key="2">
    <source>
        <dbReference type="ARBA" id="ARBA00022448"/>
    </source>
</evidence>
<evidence type="ECO:0000256" key="1">
    <source>
        <dbReference type="ARBA" id="ARBA00004651"/>
    </source>
</evidence>
<dbReference type="Pfam" id="PF02386">
    <property type="entry name" value="TrkH"/>
    <property type="match status" value="2"/>
</dbReference>
<feature type="transmembrane region" description="Helical" evidence="12">
    <location>
        <begin position="456"/>
        <end position="477"/>
    </location>
</feature>
<feature type="binding site" evidence="11">
    <location>
        <position position="111"/>
    </location>
    <ligand>
        <name>K(+)</name>
        <dbReference type="ChEBI" id="CHEBI:29103"/>
    </ligand>
</feature>
<dbReference type="PANTHER" id="PTHR32024">
    <property type="entry name" value="TRK SYSTEM POTASSIUM UPTAKE PROTEIN TRKG-RELATED"/>
    <property type="match status" value="1"/>
</dbReference>
<feature type="binding site" evidence="11">
    <location>
        <position position="219"/>
    </location>
    <ligand>
        <name>K(+)</name>
        <dbReference type="ChEBI" id="CHEBI:29103"/>
    </ligand>
</feature>
<feature type="binding site" evidence="11">
    <location>
        <position position="433"/>
    </location>
    <ligand>
        <name>K(+)</name>
        <dbReference type="ChEBI" id="CHEBI:29103"/>
    </ligand>
</feature>
<evidence type="ECO:0000256" key="8">
    <source>
        <dbReference type="ARBA" id="ARBA00023065"/>
    </source>
</evidence>
<name>A0A8J7SL75_9PROT</name>
<dbReference type="AlphaFoldDB" id="A0A8J7SL75"/>
<feature type="transmembrane region" description="Helical" evidence="12">
    <location>
        <begin position="37"/>
        <end position="58"/>
    </location>
</feature>
<proteinExistence type="inferred from homology"/>
<feature type="binding site" evidence="11">
    <location>
        <position position="316"/>
    </location>
    <ligand>
        <name>K(+)</name>
        <dbReference type="ChEBI" id="CHEBI:29103"/>
    </ligand>
</feature>
<protein>
    <recommendedName>
        <fullName evidence="10">Trk system potassium uptake protein</fullName>
    </recommendedName>
</protein>
<accession>A0A8J7SL75</accession>
<comment type="caution">
    <text evidence="13">The sequence shown here is derived from an EMBL/GenBank/DDBJ whole genome shotgun (WGS) entry which is preliminary data.</text>
</comment>
<keyword evidence="14" id="KW-1185">Reference proteome</keyword>
<feature type="transmembrane region" description="Helical" evidence="12">
    <location>
        <begin position="235"/>
        <end position="258"/>
    </location>
</feature>
<feature type="transmembrane region" description="Helical" evidence="12">
    <location>
        <begin position="70"/>
        <end position="91"/>
    </location>
</feature>